<gene>
    <name evidence="3" type="ORF">CSSPTR1EN2_LOCUS9667</name>
</gene>
<keyword evidence="1" id="KW-0812">Transmembrane</keyword>
<keyword evidence="1" id="KW-0472">Membrane</keyword>
<proteinExistence type="predicted"/>
<accession>A0ABP0TZT7</accession>
<reference evidence="3" key="1">
    <citation type="submission" date="2024-02" db="EMBL/GenBank/DDBJ databases">
        <authorList>
            <consortium name="ELIXIR-Norway"/>
            <consortium name="Elixir Norway"/>
        </authorList>
    </citation>
    <scope>NUCLEOTIDE SEQUENCE</scope>
</reference>
<dbReference type="Proteomes" id="UP001497512">
    <property type="component" value="Chromosome 17"/>
</dbReference>
<evidence type="ECO:0000313" key="4">
    <source>
        <dbReference type="Proteomes" id="UP001497512"/>
    </source>
</evidence>
<keyword evidence="2" id="KW-0732">Signal</keyword>
<evidence type="ECO:0000256" key="1">
    <source>
        <dbReference type="SAM" id="Phobius"/>
    </source>
</evidence>
<organism evidence="3 4">
    <name type="scientific">Sphagnum troendelagicum</name>
    <dbReference type="NCBI Taxonomy" id="128251"/>
    <lineage>
        <taxon>Eukaryota</taxon>
        <taxon>Viridiplantae</taxon>
        <taxon>Streptophyta</taxon>
        <taxon>Embryophyta</taxon>
        <taxon>Bryophyta</taxon>
        <taxon>Sphagnophytina</taxon>
        <taxon>Sphagnopsida</taxon>
        <taxon>Sphagnales</taxon>
        <taxon>Sphagnaceae</taxon>
        <taxon>Sphagnum</taxon>
    </lineage>
</organism>
<feature type="transmembrane region" description="Helical" evidence="1">
    <location>
        <begin position="137"/>
        <end position="154"/>
    </location>
</feature>
<keyword evidence="4" id="KW-1185">Reference proteome</keyword>
<keyword evidence="1" id="KW-1133">Transmembrane helix</keyword>
<sequence>MTDVHAVAGHCKLLLLMIPTTMQQQQQQLLQDSNFRAGSITQEIINWQQWPPCDIQMILSQLQVQCLCCSWQLIISNCKLLLQLQLVKMLSTAADHDLICAATAKVLAFRNANVVLMLALSCWCEYPTAATAANCNFGALGVIMTSSLFFSLLLQQQRMS</sequence>
<protein>
    <submittedName>
        <fullName evidence="3">Uncharacterized protein</fullName>
    </submittedName>
</protein>
<name>A0ABP0TZT7_9BRYO</name>
<feature type="signal peptide" evidence="2">
    <location>
        <begin position="1"/>
        <end position="23"/>
    </location>
</feature>
<feature type="chain" id="PRO_5046491727" evidence="2">
    <location>
        <begin position="24"/>
        <end position="160"/>
    </location>
</feature>
<dbReference type="EMBL" id="OZ019909">
    <property type="protein sequence ID" value="CAK9209378.1"/>
    <property type="molecule type" value="Genomic_DNA"/>
</dbReference>
<evidence type="ECO:0000313" key="3">
    <source>
        <dbReference type="EMBL" id="CAK9209378.1"/>
    </source>
</evidence>
<evidence type="ECO:0000256" key="2">
    <source>
        <dbReference type="SAM" id="SignalP"/>
    </source>
</evidence>